<organism evidence="3 4">
    <name type="scientific">Scleroderma citrinum Foug A</name>
    <dbReference type="NCBI Taxonomy" id="1036808"/>
    <lineage>
        <taxon>Eukaryota</taxon>
        <taxon>Fungi</taxon>
        <taxon>Dikarya</taxon>
        <taxon>Basidiomycota</taxon>
        <taxon>Agaricomycotina</taxon>
        <taxon>Agaricomycetes</taxon>
        <taxon>Agaricomycetidae</taxon>
        <taxon>Boletales</taxon>
        <taxon>Sclerodermatineae</taxon>
        <taxon>Sclerodermataceae</taxon>
        <taxon>Scleroderma</taxon>
    </lineage>
</organism>
<name>A0A0C3DYK0_9AGAM</name>
<keyword evidence="4" id="KW-1185">Reference proteome</keyword>
<dbReference type="HOGENOM" id="CLU_1283946_0_0_1"/>
<dbReference type="InterPro" id="IPR054722">
    <property type="entry name" value="PolX-like_BBD"/>
</dbReference>
<dbReference type="Pfam" id="PF22936">
    <property type="entry name" value="Pol_BBD"/>
    <property type="match status" value="1"/>
</dbReference>
<evidence type="ECO:0000256" key="1">
    <source>
        <dbReference type="SAM" id="MobiDB-lite"/>
    </source>
</evidence>
<gene>
    <name evidence="3" type="ORF">SCLCIDRAFT_9454</name>
</gene>
<evidence type="ECO:0000313" key="3">
    <source>
        <dbReference type="EMBL" id="KIM61294.1"/>
    </source>
</evidence>
<dbReference type="Proteomes" id="UP000053989">
    <property type="component" value="Unassembled WGS sequence"/>
</dbReference>
<dbReference type="STRING" id="1036808.A0A0C3DYK0"/>
<feature type="domain" description="Retrovirus-related Pol polyprotein from transposon TNT 1-94-like beta-barrel" evidence="2">
    <location>
        <begin position="159"/>
        <end position="211"/>
    </location>
</feature>
<evidence type="ECO:0000313" key="4">
    <source>
        <dbReference type="Proteomes" id="UP000053989"/>
    </source>
</evidence>
<reference evidence="3 4" key="1">
    <citation type="submission" date="2014-04" db="EMBL/GenBank/DDBJ databases">
        <authorList>
            <consortium name="DOE Joint Genome Institute"/>
            <person name="Kuo A."/>
            <person name="Kohler A."/>
            <person name="Nagy L.G."/>
            <person name="Floudas D."/>
            <person name="Copeland A."/>
            <person name="Barry K.W."/>
            <person name="Cichocki N."/>
            <person name="Veneault-Fourrey C."/>
            <person name="LaButti K."/>
            <person name="Lindquist E.A."/>
            <person name="Lipzen A."/>
            <person name="Lundell T."/>
            <person name="Morin E."/>
            <person name="Murat C."/>
            <person name="Sun H."/>
            <person name="Tunlid A."/>
            <person name="Henrissat B."/>
            <person name="Grigoriev I.V."/>
            <person name="Hibbett D.S."/>
            <person name="Martin F."/>
            <person name="Nordberg H.P."/>
            <person name="Cantor M.N."/>
            <person name="Hua S.X."/>
        </authorList>
    </citation>
    <scope>NUCLEOTIDE SEQUENCE [LARGE SCALE GENOMIC DNA]</scope>
    <source>
        <strain evidence="3 4">Foug A</strain>
    </source>
</reference>
<dbReference type="InParanoid" id="A0A0C3DYK0"/>
<feature type="compositionally biased region" description="Basic and acidic residues" evidence="1">
    <location>
        <begin position="103"/>
        <end position="120"/>
    </location>
</feature>
<dbReference type="EMBL" id="KN822053">
    <property type="protein sequence ID" value="KIM61294.1"/>
    <property type="molecule type" value="Genomic_DNA"/>
</dbReference>
<proteinExistence type="predicted"/>
<dbReference type="OrthoDB" id="2663223at2759"/>
<sequence>MSEEVQNQIRHLYRASDIWMEACHLYANMTATDWTLTITALVTTRYTDGEDINAHITKMQGHLQQDQGGRSHTLIPGQPYCTNCKISGHRTEDCYSKGKRKEKKEDKKDKKKEEKAEKSQSRRPRKRPIKLCDDNHRSDSSLSAYLTSSYSHSHSRFGWILDGRSTNHICTDRTAFETFTPAHDTIQGIVKNGPELEVLGMGTVLISVSVKGRPD</sequence>
<protein>
    <recommendedName>
        <fullName evidence="2">Retrovirus-related Pol polyprotein from transposon TNT 1-94-like beta-barrel domain-containing protein</fullName>
    </recommendedName>
</protein>
<reference evidence="4" key="2">
    <citation type="submission" date="2015-01" db="EMBL/GenBank/DDBJ databases">
        <title>Evolutionary Origins and Diversification of the Mycorrhizal Mutualists.</title>
        <authorList>
            <consortium name="DOE Joint Genome Institute"/>
            <consortium name="Mycorrhizal Genomics Consortium"/>
            <person name="Kohler A."/>
            <person name="Kuo A."/>
            <person name="Nagy L.G."/>
            <person name="Floudas D."/>
            <person name="Copeland A."/>
            <person name="Barry K.W."/>
            <person name="Cichocki N."/>
            <person name="Veneault-Fourrey C."/>
            <person name="LaButti K."/>
            <person name="Lindquist E.A."/>
            <person name="Lipzen A."/>
            <person name="Lundell T."/>
            <person name="Morin E."/>
            <person name="Murat C."/>
            <person name="Riley R."/>
            <person name="Ohm R."/>
            <person name="Sun H."/>
            <person name="Tunlid A."/>
            <person name="Henrissat B."/>
            <person name="Grigoriev I.V."/>
            <person name="Hibbett D.S."/>
            <person name="Martin F."/>
        </authorList>
    </citation>
    <scope>NUCLEOTIDE SEQUENCE [LARGE SCALE GENOMIC DNA]</scope>
    <source>
        <strain evidence="4">Foug A</strain>
    </source>
</reference>
<accession>A0A0C3DYK0</accession>
<evidence type="ECO:0000259" key="2">
    <source>
        <dbReference type="Pfam" id="PF22936"/>
    </source>
</evidence>
<dbReference type="AlphaFoldDB" id="A0A0C3DYK0"/>
<feature type="region of interest" description="Disordered" evidence="1">
    <location>
        <begin position="95"/>
        <end position="135"/>
    </location>
</feature>